<evidence type="ECO:0000256" key="1">
    <source>
        <dbReference type="ARBA" id="ARBA00022679"/>
    </source>
</evidence>
<evidence type="ECO:0000313" key="4">
    <source>
        <dbReference type="Proteomes" id="UP000004416"/>
    </source>
</evidence>
<keyword evidence="1" id="KW-0808">Transferase</keyword>
<dbReference type="PATRIC" id="fig|537010.4.peg.3039"/>
<accession>G9XQK3</accession>
<dbReference type="GO" id="GO:0009073">
    <property type="term" value="P:aromatic amino acid family biosynthetic process"/>
    <property type="evidence" value="ECO:0007669"/>
    <property type="project" value="InterPro"/>
</dbReference>
<sequence length="319" mass="34294">MYGQWFVGYNIKKFFCAVSGKTESPRLSSQEEGVVDYYIRGFGVMNLPLVGLKDERSTIRVGDTAIGAREVVLMAGPCAVESGEQMRAAAQGVKAAGGKILRGGVYKPRTSPYSFQGLGEEGIDYLREAAAEYGLLTVTEVMDERSLDVLVDKVDILQVGSRNMQNFHLLKLLGEVRNPVILKRGLAATVEEWLAAAEYILAGGNAQVILCERGIRTFEPSTRNTLDLSAVSLVKVLSHLPVIVDPSHAAGRVDIIPALAKAAVAVGADGLLIEVHPHPEEAQSDGMQSLTPEQFARLAAELRPIAQSVGRSMAHSPKA</sequence>
<dbReference type="InterPro" id="IPR006218">
    <property type="entry name" value="DAHP1/KDSA"/>
</dbReference>
<dbReference type="Gene3D" id="3.20.20.70">
    <property type="entry name" value="Aldolase class I"/>
    <property type="match status" value="1"/>
</dbReference>
<dbReference type="PANTHER" id="PTHR43018:SF2">
    <property type="entry name" value="PHOSPHO-2-DEHYDRO-3-DEOXYHEPTONATE ALDOLASE"/>
    <property type="match status" value="1"/>
</dbReference>
<dbReference type="EMBL" id="AFZX01000086">
    <property type="protein sequence ID" value="EHL06163.1"/>
    <property type="molecule type" value="Genomic_DNA"/>
</dbReference>
<comment type="caution">
    <text evidence="3">The sequence shown here is derived from an EMBL/GenBank/DDBJ whole genome shotgun (WGS) entry which is preliminary data.</text>
</comment>
<dbReference type="AlphaFoldDB" id="G9XQK3"/>
<evidence type="ECO:0000259" key="2">
    <source>
        <dbReference type="Pfam" id="PF00793"/>
    </source>
</evidence>
<reference evidence="3 4" key="1">
    <citation type="submission" date="2011-08" db="EMBL/GenBank/DDBJ databases">
        <authorList>
            <person name="Weinstock G."/>
            <person name="Sodergren E."/>
            <person name="Clifton S."/>
            <person name="Fulton L."/>
            <person name="Fulton B."/>
            <person name="Courtney L."/>
            <person name="Fronick C."/>
            <person name="Harrison M."/>
            <person name="Strong C."/>
            <person name="Farmer C."/>
            <person name="Delahaunty K."/>
            <person name="Markovic C."/>
            <person name="Hall O."/>
            <person name="Minx P."/>
            <person name="Tomlinson C."/>
            <person name="Mitreva M."/>
            <person name="Hou S."/>
            <person name="Chen J."/>
            <person name="Wollam A."/>
            <person name="Pepin K.H."/>
            <person name="Johnson M."/>
            <person name="Bhonagiri V."/>
            <person name="Zhang X."/>
            <person name="Suruliraj S."/>
            <person name="Warren W."/>
            <person name="Chinwalla A."/>
            <person name="Mardis E.R."/>
            <person name="Wilson R.K."/>
        </authorList>
    </citation>
    <scope>NUCLEOTIDE SEQUENCE [LARGE SCALE GENOMIC DNA]</scope>
    <source>
        <strain evidence="3 4">DP7</strain>
    </source>
</reference>
<dbReference type="InterPro" id="IPR013785">
    <property type="entry name" value="Aldolase_TIM"/>
</dbReference>
<dbReference type="PANTHER" id="PTHR43018">
    <property type="entry name" value="PHOSPHO-2-DEHYDRO-3-DEOXYHEPTONATE ALDOLASE"/>
    <property type="match status" value="1"/>
</dbReference>
<dbReference type="HOGENOM" id="CLU_062599_1_1_9"/>
<dbReference type="InterPro" id="IPR006268">
    <property type="entry name" value="DAHP_syn_2"/>
</dbReference>
<protein>
    <submittedName>
        <fullName evidence="3">3-deoxy-7-phosphoheptulonate synthase</fullName>
    </submittedName>
</protein>
<dbReference type="GO" id="GO:0016832">
    <property type="term" value="F:aldehyde-lyase activity"/>
    <property type="evidence" value="ECO:0007669"/>
    <property type="project" value="InterPro"/>
</dbReference>
<dbReference type="InterPro" id="IPR052899">
    <property type="entry name" value="Class-I_DAHP_synthase"/>
</dbReference>
<dbReference type="GO" id="GO:0016740">
    <property type="term" value="F:transferase activity"/>
    <property type="evidence" value="ECO:0007669"/>
    <property type="project" value="UniProtKB-KW"/>
</dbReference>
<dbReference type="Pfam" id="PF00793">
    <property type="entry name" value="DAHP_synth_1"/>
    <property type="match status" value="1"/>
</dbReference>
<dbReference type="RefSeq" id="WP_005813713.1">
    <property type="nucleotide sequence ID" value="NZ_JH414480.1"/>
</dbReference>
<dbReference type="NCBIfam" id="NF009239">
    <property type="entry name" value="PRK12595.1"/>
    <property type="match status" value="1"/>
</dbReference>
<feature type="domain" description="DAHP synthetase I/KDSA" evidence="2">
    <location>
        <begin position="64"/>
        <end position="301"/>
    </location>
</feature>
<dbReference type="NCBIfam" id="NF006421">
    <property type="entry name" value="PRK08673.1"/>
    <property type="match status" value="1"/>
</dbReference>
<dbReference type="Proteomes" id="UP000004416">
    <property type="component" value="Unassembled WGS sequence"/>
</dbReference>
<name>G9XQK3_DESHA</name>
<proteinExistence type="predicted"/>
<dbReference type="NCBIfam" id="TIGR01361">
    <property type="entry name" value="DAHP_synth_Bsub"/>
    <property type="match status" value="1"/>
</dbReference>
<evidence type="ECO:0000313" key="3">
    <source>
        <dbReference type="EMBL" id="EHL06163.1"/>
    </source>
</evidence>
<gene>
    <name evidence="3" type="ORF">HMPREF0322_03251</name>
</gene>
<organism evidence="3 4">
    <name type="scientific">Desulfitobacterium hafniense DP7</name>
    <dbReference type="NCBI Taxonomy" id="537010"/>
    <lineage>
        <taxon>Bacteria</taxon>
        <taxon>Bacillati</taxon>
        <taxon>Bacillota</taxon>
        <taxon>Clostridia</taxon>
        <taxon>Eubacteriales</taxon>
        <taxon>Desulfitobacteriaceae</taxon>
        <taxon>Desulfitobacterium</taxon>
    </lineage>
</organism>
<dbReference type="SUPFAM" id="SSF51569">
    <property type="entry name" value="Aldolase"/>
    <property type="match status" value="1"/>
</dbReference>